<comment type="caution">
    <text evidence="1">The sequence shown here is derived from an EMBL/GenBank/DDBJ whole genome shotgun (WGS) entry which is preliminary data.</text>
</comment>
<name>A0A816UPZ0_9BILA</name>
<evidence type="ECO:0000313" key="2">
    <source>
        <dbReference type="Proteomes" id="UP000663824"/>
    </source>
</evidence>
<protein>
    <submittedName>
        <fullName evidence="1">Uncharacterized protein</fullName>
    </submittedName>
</protein>
<dbReference type="AlphaFoldDB" id="A0A816UPZ0"/>
<organism evidence="1 2">
    <name type="scientific">Rotaria magnacalcarata</name>
    <dbReference type="NCBI Taxonomy" id="392030"/>
    <lineage>
        <taxon>Eukaryota</taxon>
        <taxon>Metazoa</taxon>
        <taxon>Spiralia</taxon>
        <taxon>Gnathifera</taxon>
        <taxon>Rotifera</taxon>
        <taxon>Eurotatoria</taxon>
        <taxon>Bdelloidea</taxon>
        <taxon>Philodinida</taxon>
        <taxon>Philodinidae</taxon>
        <taxon>Rotaria</taxon>
    </lineage>
</organism>
<sequence>AGVRIKQVFEETLSQKHHFCLNETELSKMNQYRQEELKKKSDQKNEYVELNIGFISIVEKKVEKWTHIHNT</sequence>
<proteinExistence type="predicted"/>
<reference evidence="1" key="1">
    <citation type="submission" date="2021-02" db="EMBL/GenBank/DDBJ databases">
        <authorList>
            <person name="Nowell W R."/>
        </authorList>
    </citation>
    <scope>NUCLEOTIDE SEQUENCE</scope>
</reference>
<dbReference type="Proteomes" id="UP000663824">
    <property type="component" value="Unassembled WGS sequence"/>
</dbReference>
<feature type="non-terminal residue" evidence="1">
    <location>
        <position position="1"/>
    </location>
</feature>
<dbReference type="EMBL" id="CAJNRE010011767">
    <property type="protein sequence ID" value="CAF2104675.1"/>
    <property type="molecule type" value="Genomic_DNA"/>
</dbReference>
<gene>
    <name evidence="1" type="ORF">MBJ925_LOCUS23041</name>
</gene>
<accession>A0A816UPZ0</accession>
<evidence type="ECO:0000313" key="1">
    <source>
        <dbReference type="EMBL" id="CAF2104675.1"/>
    </source>
</evidence>